<feature type="region of interest" description="Disordered" evidence="1">
    <location>
        <begin position="1"/>
        <end position="79"/>
    </location>
</feature>
<evidence type="ECO:0000313" key="2">
    <source>
        <dbReference type="EMBL" id="GAQ89199.1"/>
    </source>
</evidence>
<protein>
    <submittedName>
        <fullName evidence="2">Uncharacterized protein</fullName>
    </submittedName>
</protein>
<feature type="compositionally biased region" description="Polar residues" evidence="1">
    <location>
        <begin position="26"/>
        <end position="35"/>
    </location>
</feature>
<organism evidence="2 3">
    <name type="scientific">Klebsormidium nitens</name>
    <name type="common">Green alga</name>
    <name type="synonym">Ulothrix nitens</name>
    <dbReference type="NCBI Taxonomy" id="105231"/>
    <lineage>
        <taxon>Eukaryota</taxon>
        <taxon>Viridiplantae</taxon>
        <taxon>Streptophyta</taxon>
        <taxon>Klebsormidiophyceae</taxon>
        <taxon>Klebsormidiales</taxon>
        <taxon>Klebsormidiaceae</taxon>
        <taxon>Klebsormidium</taxon>
    </lineage>
</organism>
<evidence type="ECO:0000313" key="3">
    <source>
        <dbReference type="Proteomes" id="UP000054558"/>
    </source>
</evidence>
<accession>A0A1Y1II70</accession>
<keyword evidence="3" id="KW-1185">Reference proteome</keyword>
<feature type="compositionally biased region" description="Polar residues" evidence="1">
    <location>
        <begin position="67"/>
        <end position="77"/>
    </location>
</feature>
<dbReference type="AlphaFoldDB" id="A0A1Y1II70"/>
<evidence type="ECO:0000256" key="1">
    <source>
        <dbReference type="SAM" id="MobiDB-lite"/>
    </source>
</evidence>
<name>A0A1Y1II70_KLENI</name>
<proteinExistence type="predicted"/>
<gene>
    <name evidence="2" type="ORF">KFL_004960090</name>
</gene>
<sequence length="164" mass="17697">MERKVVSEVETDEPAESRDSDAHSITVASGNSALEQTKFIPVGGENLRPSENPTPEYADSGRVGVSRTPTDHCSNGESDGCRASVLRSLRVNVLVESLRLHRWGFWTASDADEADSDAAASDLDADADWNSMSSDEVDLFFPDEGEYEDSDGATGETVILQLQA</sequence>
<reference evidence="2 3" key="1">
    <citation type="journal article" date="2014" name="Nat. Commun.">
        <title>Klebsormidium flaccidum genome reveals primary factors for plant terrestrial adaptation.</title>
        <authorList>
            <person name="Hori K."/>
            <person name="Maruyama F."/>
            <person name="Fujisawa T."/>
            <person name="Togashi T."/>
            <person name="Yamamoto N."/>
            <person name="Seo M."/>
            <person name="Sato S."/>
            <person name="Yamada T."/>
            <person name="Mori H."/>
            <person name="Tajima N."/>
            <person name="Moriyama T."/>
            <person name="Ikeuchi M."/>
            <person name="Watanabe M."/>
            <person name="Wada H."/>
            <person name="Kobayashi K."/>
            <person name="Saito M."/>
            <person name="Masuda T."/>
            <person name="Sasaki-Sekimoto Y."/>
            <person name="Mashiguchi K."/>
            <person name="Awai K."/>
            <person name="Shimojima M."/>
            <person name="Masuda S."/>
            <person name="Iwai M."/>
            <person name="Nobusawa T."/>
            <person name="Narise T."/>
            <person name="Kondo S."/>
            <person name="Saito H."/>
            <person name="Sato R."/>
            <person name="Murakawa M."/>
            <person name="Ihara Y."/>
            <person name="Oshima-Yamada Y."/>
            <person name="Ohtaka K."/>
            <person name="Satoh M."/>
            <person name="Sonobe K."/>
            <person name="Ishii M."/>
            <person name="Ohtani R."/>
            <person name="Kanamori-Sato M."/>
            <person name="Honoki R."/>
            <person name="Miyazaki D."/>
            <person name="Mochizuki H."/>
            <person name="Umetsu J."/>
            <person name="Higashi K."/>
            <person name="Shibata D."/>
            <person name="Kamiya Y."/>
            <person name="Sato N."/>
            <person name="Nakamura Y."/>
            <person name="Tabata S."/>
            <person name="Ida S."/>
            <person name="Kurokawa K."/>
            <person name="Ohta H."/>
        </authorList>
    </citation>
    <scope>NUCLEOTIDE SEQUENCE [LARGE SCALE GENOMIC DNA]</scope>
    <source>
        <strain evidence="2 3">NIES-2285</strain>
    </source>
</reference>
<dbReference type="EMBL" id="DF237445">
    <property type="protein sequence ID" value="GAQ89199.1"/>
    <property type="molecule type" value="Genomic_DNA"/>
</dbReference>
<dbReference type="Proteomes" id="UP000054558">
    <property type="component" value="Unassembled WGS sequence"/>
</dbReference>